<evidence type="ECO:0000256" key="4">
    <source>
        <dbReference type="PROSITE-ProRule" id="PRU00302"/>
    </source>
</evidence>
<dbReference type="Gene3D" id="2.10.70.10">
    <property type="entry name" value="Complement Module, domain 1"/>
    <property type="match status" value="1"/>
</dbReference>
<feature type="domain" description="Sushi" evidence="7">
    <location>
        <begin position="97"/>
        <end position="158"/>
    </location>
</feature>
<comment type="caution">
    <text evidence="3">Lacks conserved residue(s) required for the propagation of feature annotation.</text>
</comment>
<dbReference type="PRINTS" id="PR00018">
    <property type="entry name" value="KRINGLE"/>
</dbReference>
<keyword evidence="9" id="KW-1185">Reference proteome</keyword>
<evidence type="ECO:0000313" key="9">
    <source>
        <dbReference type="Proteomes" id="UP001195483"/>
    </source>
</evidence>
<dbReference type="PANTHER" id="PTHR24261">
    <property type="entry name" value="PLASMINOGEN-RELATED"/>
    <property type="match status" value="1"/>
</dbReference>
<evidence type="ECO:0000259" key="7">
    <source>
        <dbReference type="PROSITE" id="PS50923"/>
    </source>
</evidence>
<evidence type="ECO:0000256" key="5">
    <source>
        <dbReference type="SAM" id="SignalP"/>
    </source>
</evidence>
<reference evidence="8" key="2">
    <citation type="journal article" date="2021" name="Genome Biol. Evol.">
        <title>Developing a high-quality reference genome for a parasitic bivalve with doubly uniparental inheritance (Bivalvia: Unionida).</title>
        <authorList>
            <person name="Smith C.H."/>
        </authorList>
    </citation>
    <scope>NUCLEOTIDE SEQUENCE</scope>
    <source>
        <strain evidence="8">CHS0354</strain>
        <tissue evidence="8">Mantle</tissue>
    </source>
</reference>
<dbReference type="Gene3D" id="2.40.20.10">
    <property type="entry name" value="Plasminogen Kringle 4"/>
    <property type="match status" value="2"/>
</dbReference>
<dbReference type="InterPro" id="IPR035976">
    <property type="entry name" value="Sushi/SCR/CCP_sf"/>
</dbReference>
<proteinExistence type="predicted"/>
<evidence type="ECO:0000256" key="2">
    <source>
        <dbReference type="ARBA" id="ARBA00023157"/>
    </source>
</evidence>
<dbReference type="PANTHER" id="PTHR24261:SF7">
    <property type="entry name" value="KRINGLE DOMAIN-CONTAINING PROTEIN"/>
    <property type="match status" value="1"/>
</dbReference>
<feature type="disulfide bond" evidence="3">
    <location>
        <begin position="209"/>
        <end position="232"/>
    </location>
</feature>
<keyword evidence="2 3" id="KW-1015">Disulfide bond</keyword>
<dbReference type="SUPFAM" id="SSF57535">
    <property type="entry name" value="Complement control module/SCR domain"/>
    <property type="match status" value="1"/>
</dbReference>
<evidence type="ECO:0000259" key="6">
    <source>
        <dbReference type="PROSITE" id="PS50070"/>
    </source>
</evidence>
<reference evidence="8" key="3">
    <citation type="submission" date="2023-05" db="EMBL/GenBank/DDBJ databases">
        <authorList>
            <person name="Smith C.H."/>
        </authorList>
    </citation>
    <scope>NUCLEOTIDE SEQUENCE</scope>
    <source>
        <strain evidence="8">CHS0354</strain>
        <tissue evidence="8">Mantle</tissue>
    </source>
</reference>
<evidence type="ECO:0000256" key="1">
    <source>
        <dbReference type="ARBA" id="ARBA00022572"/>
    </source>
</evidence>
<dbReference type="SMART" id="SM00032">
    <property type="entry name" value="CCP"/>
    <property type="match status" value="2"/>
</dbReference>
<dbReference type="Proteomes" id="UP001195483">
    <property type="component" value="Unassembled WGS sequence"/>
</dbReference>
<dbReference type="InterPro" id="IPR038178">
    <property type="entry name" value="Kringle_sf"/>
</dbReference>
<dbReference type="InterPro" id="IPR013806">
    <property type="entry name" value="Kringle-like"/>
</dbReference>
<dbReference type="CDD" id="cd00108">
    <property type="entry name" value="KR"/>
    <property type="match status" value="2"/>
</dbReference>
<dbReference type="SMART" id="SM00130">
    <property type="entry name" value="KR"/>
    <property type="match status" value="2"/>
</dbReference>
<feature type="chain" id="PRO_5042291324" evidence="5">
    <location>
        <begin position="24"/>
        <end position="387"/>
    </location>
</feature>
<gene>
    <name evidence="8" type="ORF">CHS0354_009985</name>
</gene>
<organism evidence="8 9">
    <name type="scientific">Potamilus streckersoni</name>
    <dbReference type="NCBI Taxonomy" id="2493646"/>
    <lineage>
        <taxon>Eukaryota</taxon>
        <taxon>Metazoa</taxon>
        <taxon>Spiralia</taxon>
        <taxon>Lophotrochozoa</taxon>
        <taxon>Mollusca</taxon>
        <taxon>Bivalvia</taxon>
        <taxon>Autobranchia</taxon>
        <taxon>Heteroconchia</taxon>
        <taxon>Palaeoheterodonta</taxon>
        <taxon>Unionida</taxon>
        <taxon>Unionoidea</taxon>
        <taxon>Unionidae</taxon>
        <taxon>Ambleminae</taxon>
        <taxon>Lampsilini</taxon>
        <taxon>Potamilus</taxon>
    </lineage>
</organism>
<feature type="signal peptide" evidence="5">
    <location>
        <begin position="1"/>
        <end position="23"/>
    </location>
</feature>
<dbReference type="AlphaFoldDB" id="A0AAE0SCG1"/>
<sequence length="387" mass="43516">MRIWKTSLLFCVVLVKMTGVVLMDEISVDSTVSDADNNTHSNLSSLIVGYIKMLQGEVQLGINIVPNICIKEVVQIMFDTEQDMLSKFEAAVKDLSYECTALPSSVEHASFIVTKDSNNQQVATYTCDAGYTYGGGKNMVWCNDDFGEWDFPTLQCVECFTSRDKYRGKKSITQGGVECQRWDSQSPHQHGTISSDFIENNIVLSENYCRIKKKPFEPWCYTTDPNLEWDYCGIPNCNRIYKNDCGLPHPLTNAKPNYIYTSNGATVRYACLQLSGSTQNSYCPVSTCMNTGWTDASISCGNDDCVRNSQTYTGKRNCTISGRTCQAWISTHPHDHFYNSHHFPDRSVSEAGNYCRDPNGSGTLWCLTTDRNVRYEPCDIPSCNLFP</sequence>
<feature type="domain" description="Kringle" evidence="6">
    <location>
        <begin position="303"/>
        <end position="383"/>
    </location>
</feature>
<reference evidence="8" key="1">
    <citation type="journal article" date="2021" name="Genome Biol. Evol.">
        <title>A High-Quality Reference Genome for a Parasitic Bivalve with Doubly Uniparental Inheritance (Bivalvia: Unionida).</title>
        <authorList>
            <person name="Smith C.H."/>
        </authorList>
    </citation>
    <scope>NUCLEOTIDE SEQUENCE</scope>
    <source>
        <strain evidence="8">CHS0354</strain>
    </source>
</reference>
<dbReference type="InterPro" id="IPR000001">
    <property type="entry name" value="Kringle"/>
</dbReference>
<evidence type="ECO:0000313" key="8">
    <source>
        <dbReference type="EMBL" id="KAK3589344.1"/>
    </source>
</evidence>
<evidence type="ECO:0000256" key="3">
    <source>
        <dbReference type="PROSITE-ProRule" id="PRU00121"/>
    </source>
</evidence>
<dbReference type="Pfam" id="PF00051">
    <property type="entry name" value="Kringle"/>
    <property type="match status" value="2"/>
</dbReference>
<dbReference type="PROSITE" id="PS50070">
    <property type="entry name" value="KRINGLE_2"/>
    <property type="match status" value="2"/>
</dbReference>
<feature type="domain" description="Kringle" evidence="6">
    <location>
        <begin position="166"/>
        <end position="237"/>
    </location>
</feature>
<keyword evidence="5" id="KW-0732">Signal</keyword>
<keyword evidence="4" id="KW-0768">Sushi</keyword>
<feature type="disulfide bond" evidence="4">
    <location>
        <begin position="99"/>
        <end position="142"/>
    </location>
</feature>
<accession>A0AAE0SCG1</accession>
<dbReference type="CDD" id="cd00033">
    <property type="entry name" value="CCP"/>
    <property type="match status" value="1"/>
</dbReference>
<dbReference type="InterPro" id="IPR000436">
    <property type="entry name" value="Sushi_SCR_CCP_dom"/>
</dbReference>
<dbReference type="PROSITE" id="PS50923">
    <property type="entry name" value="SUSHI"/>
    <property type="match status" value="1"/>
</dbReference>
<name>A0AAE0SCG1_9BIVA</name>
<comment type="caution">
    <text evidence="8">The sequence shown here is derived from an EMBL/GenBank/DDBJ whole genome shotgun (WGS) entry which is preliminary data.</text>
</comment>
<feature type="disulfide bond" evidence="3">
    <location>
        <begin position="355"/>
        <end position="378"/>
    </location>
</feature>
<keyword evidence="1 3" id="KW-0420">Kringle</keyword>
<protein>
    <submittedName>
        <fullName evidence="8">Uncharacterized protein</fullName>
    </submittedName>
</protein>
<dbReference type="SUPFAM" id="SSF57440">
    <property type="entry name" value="Kringle-like"/>
    <property type="match status" value="2"/>
</dbReference>
<dbReference type="EMBL" id="JAEAOA010000631">
    <property type="protein sequence ID" value="KAK3589344.1"/>
    <property type="molecule type" value="Genomic_DNA"/>
</dbReference>
<dbReference type="InterPro" id="IPR050759">
    <property type="entry name" value="Serine_protease_kringle"/>
</dbReference>